<evidence type="ECO:0000313" key="2">
    <source>
        <dbReference type="Proteomes" id="UP000264071"/>
    </source>
</evidence>
<accession>A0A3D4V820</accession>
<evidence type="ECO:0000313" key="1">
    <source>
        <dbReference type="EMBL" id="HCT56477.1"/>
    </source>
</evidence>
<protein>
    <submittedName>
        <fullName evidence="1">Uncharacterized protein</fullName>
    </submittedName>
</protein>
<sequence>MPARERYEATVLLQTDSGKGPFIADAAIDTIVRVLRLARRAFPEGADITVRSHTGITVELYGTAAQFMESRFPVDWQGDTVLQFTAIPELDSLHARLGVRQVSVRAVAFMRRRTWLVDPRFPSPIYINEVSRMYEQIPGVRQWTFGTLMMGDWGGLTLARVVNGYRLGLSRRWGDCLSGCIHQHSWVFEIDLRTDRVVKVRDDGDPWPIPKSPDASIVNVPLP</sequence>
<organism evidence="1 2">
    <name type="scientific">Gemmatimonas aurantiaca</name>
    <dbReference type="NCBI Taxonomy" id="173480"/>
    <lineage>
        <taxon>Bacteria</taxon>
        <taxon>Pseudomonadati</taxon>
        <taxon>Gemmatimonadota</taxon>
        <taxon>Gemmatimonadia</taxon>
        <taxon>Gemmatimonadales</taxon>
        <taxon>Gemmatimonadaceae</taxon>
        <taxon>Gemmatimonas</taxon>
    </lineage>
</organism>
<comment type="caution">
    <text evidence="1">The sequence shown here is derived from an EMBL/GenBank/DDBJ whole genome shotgun (WGS) entry which is preliminary data.</text>
</comment>
<gene>
    <name evidence="1" type="ORF">DGD08_04610</name>
</gene>
<reference evidence="1 2" key="1">
    <citation type="journal article" date="2018" name="Nat. Biotechnol.">
        <title>A standardized bacterial taxonomy based on genome phylogeny substantially revises the tree of life.</title>
        <authorList>
            <person name="Parks D.H."/>
            <person name="Chuvochina M."/>
            <person name="Waite D.W."/>
            <person name="Rinke C."/>
            <person name="Skarshewski A."/>
            <person name="Chaumeil P.A."/>
            <person name="Hugenholtz P."/>
        </authorList>
    </citation>
    <scope>NUCLEOTIDE SEQUENCE [LARGE SCALE GENOMIC DNA]</scope>
    <source>
        <strain evidence="1">UBA8844</strain>
    </source>
</reference>
<name>A0A3D4V820_9BACT</name>
<dbReference type="Proteomes" id="UP000264071">
    <property type="component" value="Unassembled WGS sequence"/>
</dbReference>
<dbReference type="AlphaFoldDB" id="A0A3D4V820"/>
<dbReference type="EMBL" id="DPIY01000005">
    <property type="protein sequence ID" value="HCT56477.1"/>
    <property type="molecule type" value="Genomic_DNA"/>
</dbReference>
<proteinExistence type="predicted"/>